<dbReference type="InParanoid" id="G0QRS0"/>
<proteinExistence type="predicted"/>
<dbReference type="Proteomes" id="UP000008983">
    <property type="component" value="Unassembled WGS sequence"/>
</dbReference>
<evidence type="ECO:0000313" key="3">
    <source>
        <dbReference type="Proteomes" id="UP000008983"/>
    </source>
</evidence>
<evidence type="ECO:0008006" key="4">
    <source>
        <dbReference type="Google" id="ProtNLM"/>
    </source>
</evidence>
<sequence length="117" mass="14970">MKLKSYFYQFKFLKKMFRKNLQICKEFNFFYFFYNYYYERNFRKYFFQIKNKIINLYEKTKKTVSSNEMMMKIYSFFQYFSDIQINLQNHYPNISFFTVYGIQVLSIVYFKGFYQKY</sequence>
<gene>
    <name evidence="2" type="ORF">IMG5_097030</name>
</gene>
<keyword evidence="1" id="KW-0472">Membrane</keyword>
<keyword evidence="1" id="KW-0812">Transmembrane</keyword>
<keyword evidence="1" id="KW-1133">Transmembrane helix</keyword>
<accession>G0QRS0</accession>
<feature type="transmembrane region" description="Helical" evidence="1">
    <location>
        <begin position="21"/>
        <end position="38"/>
    </location>
</feature>
<evidence type="ECO:0000313" key="2">
    <source>
        <dbReference type="EMBL" id="EGR32089.1"/>
    </source>
</evidence>
<reference evidence="2 3" key="1">
    <citation type="submission" date="2011-07" db="EMBL/GenBank/DDBJ databases">
        <authorList>
            <person name="Coyne R."/>
            <person name="Brami D."/>
            <person name="Johnson J."/>
            <person name="Hostetler J."/>
            <person name="Hannick L."/>
            <person name="Clark T."/>
            <person name="Cassidy-Hanley D."/>
            <person name="Inman J."/>
        </authorList>
    </citation>
    <scope>NUCLEOTIDE SEQUENCE [LARGE SCALE GENOMIC DNA]</scope>
    <source>
        <strain evidence="2 3">G5</strain>
    </source>
</reference>
<organism evidence="2 3">
    <name type="scientific">Ichthyophthirius multifiliis</name>
    <name type="common">White spot disease agent</name>
    <name type="synonym">Ich</name>
    <dbReference type="NCBI Taxonomy" id="5932"/>
    <lineage>
        <taxon>Eukaryota</taxon>
        <taxon>Sar</taxon>
        <taxon>Alveolata</taxon>
        <taxon>Ciliophora</taxon>
        <taxon>Intramacronucleata</taxon>
        <taxon>Oligohymenophorea</taxon>
        <taxon>Hymenostomatida</taxon>
        <taxon>Ophryoglenina</taxon>
        <taxon>Ichthyophthirius</taxon>
    </lineage>
</organism>
<dbReference type="EMBL" id="GL983798">
    <property type="protein sequence ID" value="EGR32089.1"/>
    <property type="molecule type" value="Genomic_DNA"/>
</dbReference>
<dbReference type="GeneID" id="14908242"/>
<keyword evidence="3" id="KW-1185">Reference proteome</keyword>
<protein>
    <recommendedName>
        <fullName evidence="4">Transmembrane protein</fullName>
    </recommendedName>
</protein>
<feature type="transmembrane region" description="Helical" evidence="1">
    <location>
        <begin position="94"/>
        <end position="114"/>
    </location>
</feature>
<evidence type="ECO:0000256" key="1">
    <source>
        <dbReference type="SAM" id="Phobius"/>
    </source>
</evidence>
<name>G0QRS0_ICHMU</name>
<dbReference type="AlphaFoldDB" id="G0QRS0"/>
<dbReference type="RefSeq" id="XP_004035575.1">
    <property type="nucleotide sequence ID" value="XM_004035527.1"/>
</dbReference>